<feature type="region of interest" description="Disordered" evidence="1">
    <location>
        <begin position="102"/>
        <end position="131"/>
    </location>
</feature>
<dbReference type="Proteomes" id="UP000499080">
    <property type="component" value="Unassembled WGS sequence"/>
</dbReference>
<name>A0A4Y2G6C2_ARAVE</name>
<gene>
    <name evidence="2" type="ORF">AVEN_266265_1</name>
</gene>
<keyword evidence="3" id="KW-1185">Reference proteome</keyword>
<sequence>MPEEDLTLPTDDDSFVLLNCHPNILFHTNPHPSPQSQHFIYVTSIFSTPPSQCCSGKNPLSTTERPTTRHGVTVSSLLAGTAEKRTPTVGTRSLEQRRCYASHLASSRSRGPQCLLSSPPLPPMGSGLDRR</sequence>
<proteinExistence type="predicted"/>
<evidence type="ECO:0000313" key="3">
    <source>
        <dbReference type="Proteomes" id="UP000499080"/>
    </source>
</evidence>
<evidence type="ECO:0000313" key="2">
    <source>
        <dbReference type="EMBL" id="GBM48316.1"/>
    </source>
</evidence>
<evidence type="ECO:0000256" key="1">
    <source>
        <dbReference type="SAM" id="MobiDB-lite"/>
    </source>
</evidence>
<dbReference type="EMBL" id="BGPR01001210">
    <property type="protein sequence ID" value="GBM48316.1"/>
    <property type="molecule type" value="Genomic_DNA"/>
</dbReference>
<organism evidence="2 3">
    <name type="scientific">Araneus ventricosus</name>
    <name type="common">Orbweaver spider</name>
    <name type="synonym">Epeira ventricosa</name>
    <dbReference type="NCBI Taxonomy" id="182803"/>
    <lineage>
        <taxon>Eukaryota</taxon>
        <taxon>Metazoa</taxon>
        <taxon>Ecdysozoa</taxon>
        <taxon>Arthropoda</taxon>
        <taxon>Chelicerata</taxon>
        <taxon>Arachnida</taxon>
        <taxon>Araneae</taxon>
        <taxon>Araneomorphae</taxon>
        <taxon>Entelegynae</taxon>
        <taxon>Araneoidea</taxon>
        <taxon>Araneidae</taxon>
        <taxon>Araneus</taxon>
    </lineage>
</organism>
<dbReference type="AlphaFoldDB" id="A0A4Y2G6C2"/>
<comment type="caution">
    <text evidence="2">The sequence shown here is derived from an EMBL/GenBank/DDBJ whole genome shotgun (WGS) entry which is preliminary data.</text>
</comment>
<reference evidence="2 3" key="1">
    <citation type="journal article" date="2019" name="Sci. Rep.">
        <title>Orb-weaving spider Araneus ventricosus genome elucidates the spidroin gene catalogue.</title>
        <authorList>
            <person name="Kono N."/>
            <person name="Nakamura H."/>
            <person name="Ohtoshi R."/>
            <person name="Moran D.A.P."/>
            <person name="Shinohara A."/>
            <person name="Yoshida Y."/>
            <person name="Fujiwara M."/>
            <person name="Mori M."/>
            <person name="Tomita M."/>
            <person name="Arakawa K."/>
        </authorList>
    </citation>
    <scope>NUCLEOTIDE SEQUENCE [LARGE SCALE GENOMIC DNA]</scope>
</reference>
<protein>
    <submittedName>
        <fullName evidence="2">Uncharacterized protein</fullName>
    </submittedName>
</protein>
<accession>A0A4Y2G6C2</accession>